<feature type="domain" description="Deltamethrin resistance protein prag01" evidence="2">
    <location>
        <begin position="15"/>
        <end position="66"/>
    </location>
</feature>
<dbReference type="InParanoid" id="E2BAF5"/>
<proteinExistence type="predicted"/>
<dbReference type="STRING" id="610380.E2BAF5"/>
<dbReference type="OMA" id="KGSWREY"/>
<protein>
    <recommendedName>
        <fullName evidence="2">Deltamethrin resistance protein prag01 domain-containing protein</fullName>
    </recommendedName>
</protein>
<dbReference type="PANTHER" id="PTHR22133">
    <property type="entry name" value="AT01821P-RELATED"/>
    <property type="match status" value="1"/>
</dbReference>
<dbReference type="PANTHER" id="PTHR22133:SF2">
    <property type="entry name" value="AT01821P-RELATED"/>
    <property type="match status" value="1"/>
</dbReference>
<accession>E2BAF5</accession>
<dbReference type="InterPro" id="IPR031973">
    <property type="entry name" value="Deltameth_res_prag01"/>
</dbReference>
<evidence type="ECO:0000259" key="2">
    <source>
        <dbReference type="Pfam" id="PF16020"/>
    </source>
</evidence>
<gene>
    <name evidence="3" type="ORF">EAI_06088</name>
</gene>
<keyword evidence="1" id="KW-0472">Membrane</keyword>
<dbReference type="AlphaFoldDB" id="E2BAF5"/>
<dbReference type="OrthoDB" id="9981889at2759"/>
<dbReference type="FunCoup" id="E2BAF5">
    <property type="interactions" value="237"/>
</dbReference>
<evidence type="ECO:0000256" key="1">
    <source>
        <dbReference type="SAM" id="Phobius"/>
    </source>
</evidence>
<keyword evidence="1" id="KW-1133">Transmembrane helix</keyword>
<reference evidence="3 4" key="1">
    <citation type="journal article" date="2010" name="Science">
        <title>Genomic comparison of the ants Camponotus floridanus and Harpegnathos saltator.</title>
        <authorList>
            <person name="Bonasio R."/>
            <person name="Zhang G."/>
            <person name="Ye C."/>
            <person name="Mutti N.S."/>
            <person name="Fang X."/>
            <person name="Qin N."/>
            <person name="Donahue G."/>
            <person name="Yang P."/>
            <person name="Li Q."/>
            <person name="Li C."/>
            <person name="Zhang P."/>
            <person name="Huang Z."/>
            <person name="Berger S.L."/>
            <person name="Reinberg D."/>
            <person name="Wang J."/>
            <person name="Liebig J."/>
        </authorList>
    </citation>
    <scope>NUCLEOTIDE SEQUENCE [LARGE SCALE GENOMIC DNA]</scope>
    <source>
        <strain evidence="3 4">R22 G/1</strain>
    </source>
</reference>
<feature type="transmembrane region" description="Helical" evidence="1">
    <location>
        <begin position="39"/>
        <end position="63"/>
    </location>
</feature>
<evidence type="ECO:0000313" key="3">
    <source>
        <dbReference type="EMBL" id="EFN87317.1"/>
    </source>
</evidence>
<keyword evidence="4" id="KW-1185">Reference proteome</keyword>
<evidence type="ECO:0000313" key="4">
    <source>
        <dbReference type="Proteomes" id="UP000008237"/>
    </source>
</evidence>
<organism evidence="4">
    <name type="scientific">Harpegnathos saltator</name>
    <name type="common">Jerdon's jumping ant</name>
    <dbReference type="NCBI Taxonomy" id="610380"/>
    <lineage>
        <taxon>Eukaryota</taxon>
        <taxon>Metazoa</taxon>
        <taxon>Ecdysozoa</taxon>
        <taxon>Arthropoda</taxon>
        <taxon>Hexapoda</taxon>
        <taxon>Insecta</taxon>
        <taxon>Pterygota</taxon>
        <taxon>Neoptera</taxon>
        <taxon>Endopterygota</taxon>
        <taxon>Hymenoptera</taxon>
        <taxon>Apocrita</taxon>
        <taxon>Aculeata</taxon>
        <taxon>Formicoidea</taxon>
        <taxon>Formicidae</taxon>
        <taxon>Ponerinae</taxon>
        <taxon>Ponerini</taxon>
        <taxon>Harpegnathos</taxon>
    </lineage>
</organism>
<sequence length="72" mass="8260">MSSSKVVDFKFPTIDDIPIPKGSWREYYEKRQKVYNMQLAIGLTALLSTLTFIKVSGIIFFNFGPPEEPTEK</sequence>
<dbReference type="Pfam" id="PF16020">
    <property type="entry name" value="Deltameth_res"/>
    <property type="match status" value="1"/>
</dbReference>
<name>E2BAF5_HARSA</name>
<keyword evidence="1" id="KW-0812">Transmembrane</keyword>
<dbReference type="EMBL" id="GL446721">
    <property type="protein sequence ID" value="EFN87317.1"/>
    <property type="molecule type" value="Genomic_DNA"/>
</dbReference>
<dbReference type="Proteomes" id="UP000008237">
    <property type="component" value="Unassembled WGS sequence"/>
</dbReference>